<dbReference type="Proteomes" id="UP000095287">
    <property type="component" value="Unplaced"/>
</dbReference>
<dbReference type="AlphaFoldDB" id="A0A1I7ZJ69"/>
<reference evidence="3" key="1">
    <citation type="submission" date="2016-11" db="UniProtKB">
        <authorList>
            <consortium name="WormBaseParasite"/>
        </authorList>
    </citation>
    <scope>IDENTIFICATION</scope>
</reference>
<dbReference type="GO" id="GO:0048512">
    <property type="term" value="P:circadian behavior"/>
    <property type="evidence" value="ECO:0007669"/>
    <property type="project" value="TreeGrafter"/>
</dbReference>
<dbReference type="InterPro" id="IPR008979">
    <property type="entry name" value="Galactose-bd-like_sf"/>
</dbReference>
<dbReference type="GO" id="GO:0008344">
    <property type="term" value="P:adult locomotory behavior"/>
    <property type="evidence" value="ECO:0007669"/>
    <property type="project" value="TreeGrafter"/>
</dbReference>
<dbReference type="InterPro" id="IPR052407">
    <property type="entry name" value="BTB_POZ_domain_cont_9"/>
</dbReference>
<dbReference type="PANTHER" id="PTHR46306">
    <property type="entry name" value="BTB/POZ DOMAIN-CONTAINING PROTEIN 9"/>
    <property type="match status" value="1"/>
</dbReference>
<dbReference type="GO" id="GO:0050804">
    <property type="term" value="P:modulation of chemical synaptic transmission"/>
    <property type="evidence" value="ECO:0007669"/>
    <property type="project" value="TreeGrafter"/>
</dbReference>
<proteinExistence type="predicted"/>
<dbReference type="WBParaSite" id="L893_g26949.t1">
    <property type="protein sequence ID" value="L893_g26949.t1"/>
    <property type="gene ID" value="L893_g26949"/>
</dbReference>
<evidence type="ECO:0000313" key="2">
    <source>
        <dbReference type="Proteomes" id="UP000095287"/>
    </source>
</evidence>
<sequence length="353" mass="40644">MIFEAISDWINEHGEKSDCYPRIVSLLRMPLIELKDLLHTIRPSKFFSADAILDAIQEQSEKNSSELVYRGFLWPNTNVATTSHASIVAGESEAAIQDGYSHTNQQDDKMTRHLINDTDPGIVIQFNRPFILNNIRLMLFDRDQRVFCSYYIEQNLFFSQRVVKYIRIVGTYCSNSQFFSLAHVEAQYTTEPFTVDPATTLLIPTSNVATIQNNALVVEGVSRLRNCLINGETNTYDWDNGYTCHQVGSGAIAVQLPQAYLIDSLRLLLWDCDERYYQYYVEVSVDQKTWVRVADKTQEQCRAWQLIRFERRPVVFVRIVGTHNSANEVFHCVHFECPAQRSSPRPSTAEFKV</sequence>
<feature type="domain" description="F5/8 type C" evidence="1">
    <location>
        <begin position="227"/>
        <end position="329"/>
    </location>
</feature>
<evidence type="ECO:0000259" key="1">
    <source>
        <dbReference type="Pfam" id="PF00754"/>
    </source>
</evidence>
<protein>
    <submittedName>
        <fullName evidence="3">F5/8 type C domain-containing protein</fullName>
    </submittedName>
</protein>
<dbReference type="SUPFAM" id="SSF49785">
    <property type="entry name" value="Galactose-binding domain-like"/>
    <property type="match status" value="1"/>
</dbReference>
<dbReference type="InterPro" id="IPR000421">
    <property type="entry name" value="FA58C"/>
</dbReference>
<organism evidence="2 3">
    <name type="scientific">Steinernema glaseri</name>
    <dbReference type="NCBI Taxonomy" id="37863"/>
    <lineage>
        <taxon>Eukaryota</taxon>
        <taxon>Metazoa</taxon>
        <taxon>Ecdysozoa</taxon>
        <taxon>Nematoda</taxon>
        <taxon>Chromadorea</taxon>
        <taxon>Rhabditida</taxon>
        <taxon>Tylenchina</taxon>
        <taxon>Panagrolaimomorpha</taxon>
        <taxon>Strongyloidoidea</taxon>
        <taxon>Steinernematidae</taxon>
        <taxon>Steinernema</taxon>
    </lineage>
</organism>
<dbReference type="Gene3D" id="2.60.120.260">
    <property type="entry name" value="Galactose-binding domain-like"/>
    <property type="match status" value="1"/>
</dbReference>
<dbReference type="FunFam" id="2.60.120.260:FF:000051">
    <property type="entry name" value="BTB/POZ domain-containing protein 9"/>
    <property type="match status" value="1"/>
</dbReference>
<dbReference type="Pfam" id="PF00754">
    <property type="entry name" value="F5_F8_type_C"/>
    <property type="match status" value="1"/>
</dbReference>
<keyword evidence="2" id="KW-1185">Reference proteome</keyword>
<dbReference type="PANTHER" id="PTHR46306:SF1">
    <property type="entry name" value="BTB_POZ DOMAIN-CONTAINING PROTEIN 9"/>
    <property type="match status" value="1"/>
</dbReference>
<dbReference type="GO" id="GO:0005737">
    <property type="term" value="C:cytoplasm"/>
    <property type="evidence" value="ECO:0007669"/>
    <property type="project" value="TreeGrafter"/>
</dbReference>
<name>A0A1I7ZJ69_9BILA</name>
<evidence type="ECO:0000313" key="3">
    <source>
        <dbReference type="WBParaSite" id="L893_g26949.t1"/>
    </source>
</evidence>
<accession>A0A1I7ZJ69</accession>